<gene>
    <name evidence="2" type="ORF">D3227_28450</name>
</gene>
<dbReference type="Proteomes" id="UP000272706">
    <property type="component" value="Unassembled WGS sequence"/>
</dbReference>
<accession>A0A3A5K7K3</accession>
<sequence>MRPDARVFWCPRQCPYVLPVTAEPASSSAAPPAFDLTAPPCRATVLLAGEARQHVLLRPAERHLQLAVSGATVAQHVRLQVDAIWPAGQAKHRLWALGCLNSLAMRGRLPNTLFRAEARGRRLRFVLRALDGSLSRATHRAIAETLLGQARVRADWADPRDHLRDLVRRAIRRGHALMNDGYKDLLT</sequence>
<proteinExistence type="predicted"/>
<keyword evidence="3" id="KW-1185">Reference proteome</keyword>
<comment type="caution">
    <text evidence="2">The sequence shown here is derived from an EMBL/GenBank/DDBJ whole genome shotgun (WGS) entry which is preliminary data.</text>
</comment>
<evidence type="ECO:0000259" key="1">
    <source>
        <dbReference type="Pfam" id="PF10074"/>
    </source>
</evidence>
<dbReference type="OrthoDB" id="9800831at2"/>
<dbReference type="EMBL" id="QZWZ01000030">
    <property type="protein sequence ID" value="RJT31468.1"/>
    <property type="molecule type" value="Genomic_DNA"/>
</dbReference>
<reference evidence="2 3" key="1">
    <citation type="submission" date="2018-09" db="EMBL/GenBank/DDBJ databases">
        <title>Mesorhizobium carmichaelinearum sp. nov. isolated from Carmichaelinea spp. root nodules in New Zealand.</title>
        <authorList>
            <person name="De Meyer S.E."/>
        </authorList>
    </citation>
    <scope>NUCLEOTIDE SEQUENCE [LARGE SCALE GENOMIC DNA]</scope>
    <source>
        <strain evidence="2 3">ICMP19557</strain>
    </source>
</reference>
<dbReference type="InterPro" id="IPR018754">
    <property type="entry name" value="RovC-like_DNA-bd"/>
</dbReference>
<organism evidence="2 3">
    <name type="scientific">Mesorhizobium waimense</name>
    <dbReference type="NCBI Taxonomy" id="1300307"/>
    <lineage>
        <taxon>Bacteria</taxon>
        <taxon>Pseudomonadati</taxon>
        <taxon>Pseudomonadota</taxon>
        <taxon>Alphaproteobacteria</taxon>
        <taxon>Hyphomicrobiales</taxon>
        <taxon>Phyllobacteriaceae</taxon>
        <taxon>Mesorhizobium</taxon>
    </lineage>
</organism>
<dbReference type="Pfam" id="PF10074">
    <property type="entry name" value="RovC_DNA-bd"/>
    <property type="match status" value="1"/>
</dbReference>
<evidence type="ECO:0000313" key="2">
    <source>
        <dbReference type="EMBL" id="RJT31468.1"/>
    </source>
</evidence>
<feature type="domain" description="T6SS Transcription factor RovC-like DNA binding" evidence="1">
    <location>
        <begin position="103"/>
        <end position="186"/>
    </location>
</feature>
<protein>
    <submittedName>
        <fullName evidence="2">DUF2285 domain-containing protein</fullName>
    </submittedName>
</protein>
<dbReference type="AlphaFoldDB" id="A0A3A5K7K3"/>
<name>A0A3A5K7K3_9HYPH</name>
<evidence type="ECO:0000313" key="3">
    <source>
        <dbReference type="Proteomes" id="UP000272706"/>
    </source>
</evidence>